<dbReference type="EMBL" id="LT984813">
    <property type="protein sequence ID" value="SPD63014.1"/>
    <property type="molecule type" value="Genomic_DNA"/>
</dbReference>
<protein>
    <submittedName>
        <fullName evidence="1">Uncharacterized protein</fullName>
    </submittedName>
</protein>
<evidence type="ECO:0000313" key="2">
    <source>
        <dbReference type="Proteomes" id="UP000254259"/>
    </source>
</evidence>
<dbReference type="AlphaFoldDB" id="A0A9Q7UQU2"/>
<name>A0A9Q7UQU2_9BURK</name>
<accession>A0A9Q7UQU2</accession>
<dbReference type="Proteomes" id="UP000254259">
    <property type="component" value="Chromosome CBM2636"/>
</dbReference>
<reference evidence="1 2" key="1">
    <citation type="submission" date="2018-01" db="EMBL/GenBank/DDBJ databases">
        <authorList>
            <person name="Clerissi C."/>
        </authorList>
    </citation>
    <scope>NUCLEOTIDE SEQUENCE [LARGE SCALE GENOMIC DNA]</scope>
    <source>
        <strain evidence="1">Cupriavidus taiwanensis SWF 66322</strain>
    </source>
</reference>
<sequence>MIEISVSTVLGIVRSIGIVDVFKRGLTWVLFSQAYRISTLYYNLRNHLGENPSDIAEHFEYDIHWELYHLGKKIGSPLFWIRAKDDLEFSRVTVCVTAENKKIRYQNCFTVYDLNSIPVQVALSSTPFRDLTFSHEGNMVYTPYDNFITKIVEIKGRSGDDIPVPYPTEDYCRPFDRLEIHMGKEQGFVEQWGEVFNLQYLEGQITRIQAELTGYSRVPLIRSIRRAALGNRLLARLVFWKRNLVRASQITRELVKFLEVERERNGRVASLLEKN</sequence>
<organism evidence="1 2">
    <name type="scientific">Cupriavidus taiwanensis</name>
    <dbReference type="NCBI Taxonomy" id="164546"/>
    <lineage>
        <taxon>Bacteria</taxon>
        <taxon>Pseudomonadati</taxon>
        <taxon>Pseudomonadota</taxon>
        <taxon>Betaproteobacteria</taxon>
        <taxon>Burkholderiales</taxon>
        <taxon>Burkholderiaceae</taxon>
        <taxon>Cupriavidus</taxon>
    </lineage>
</organism>
<gene>
    <name evidence="1" type="ORF">CBM2636_10030</name>
</gene>
<proteinExistence type="predicted"/>
<evidence type="ECO:0000313" key="1">
    <source>
        <dbReference type="EMBL" id="SPD63014.1"/>
    </source>
</evidence>
<dbReference type="RefSeq" id="WP_115707640.1">
    <property type="nucleotide sequence ID" value="NZ_LT984813.1"/>
</dbReference>